<dbReference type="InterPro" id="IPR004687">
    <property type="entry name" value="LAPTM4/5"/>
</dbReference>
<keyword evidence="6 8" id="KW-0472">Membrane</keyword>
<evidence type="ECO:0000256" key="5">
    <source>
        <dbReference type="ARBA" id="ARBA00022989"/>
    </source>
</evidence>
<dbReference type="PANTHER" id="PTHR12479">
    <property type="entry name" value="LYSOSOMAL-ASSOCIATED TRANSMEMBRANE PROTEIN"/>
    <property type="match status" value="1"/>
</dbReference>
<evidence type="ECO:0000256" key="2">
    <source>
        <dbReference type="ARBA" id="ARBA00010076"/>
    </source>
</evidence>
<organism evidence="9 10">
    <name type="scientific">Rhynocoris fuscipes</name>
    <dbReference type="NCBI Taxonomy" id="488301"/>
    <lineage>
        <taxon>Eukaryota</taxon>
        <taxon>Metazoa</taxon>
        <taxon>Ecdysozoa</taxon>
        <taxon>Arthropoda</taxon>
        <taxon>Hexapoda</taxon>
        <taxon>Insecta</taxon>
        <taxon>Pterygota</taxon>
        <taxon>Neoptera</taxon>
        <taxon>Paraneoptera</taxon>
        <taxon>Hemiptera</taxon>
        <taxon>Heteroptera</taxon>
        <taxon>Panheteroptera</taxon>
        <taxon>Cimicomorpha</taxon>
        <taxon>Reduviidae</taxon>
        <taxon>Harpactorinae</taxon>
        <taxon>Harpactorini</taxon>
        <taxon>Rhynocoris</taxon>
    </lineage>
</organism>
<keyword evidence="10" id="KW-1185">Reference proteome</keyword>
<dbReference type="Pfam" id="PF03821">
    <property type="entry name" value="Mtp"/>
    <property type="match status" value="2"/>
</dbReference>
<feature type="transmembrane region" description="Helical" evidence="8">
    <location>
        <begin position="208"/>
        <end position="232"/>
    </location>
</feature>
<gene>
    <name evidence="9" type="ORF">O3M35_009997</name>
</gene>
<comment type="similarity">
    <text evidence="2">Belongs to the LAPTM4/LAPTM5 transporter family.</text>
</comment>
<evidence type="ECO:0000256" key="7">
    <source>
        <dbReference type="SAM" id="MobiDB-lite"/>
    </source>
</evidence>
<dbReference type="AlphaFoldDB" id="A0AAW1D0I6"/>
<comment type="caution">
    <text evidence="9">The sequence shown here is derived from an EMBL/GenBank/DDBJ whole genome shotgun (WGS) entry which is preliminary data.</text>
</comment>
<dbReference type="GO" id="GO:0005765">
    <property type="term" value="C:lysosomal membrane"/>
    <property type="evidence" value="ECO:0007669"/>
    <property type="project" value="TreeGrafter"/>
</dbReference>
<evidence type="ECO:0000313" key="9">
    <source>
        <dbReference type="EMBL" id="KAK9503444.1"/>
    </source>
</evidence>
<dbReference type="GO" id="GO:0012505">
    <property type="term" value="C:endomembrane system"/>
    <property type="evidence" value="ECO:0007669"/>
    <property type="project" value="UniProtKB-SubCell"/>
</dbReference>
<evidence type="ECO:0000256" key="8">
    <source>
        <dbReference type="SAM" id="Phobius"/>
    </source>
</evidence>
<keyword evidence="5 8" id="KW-1133">Transmembrane helix</keyword>
<feature type="region of interest" description="Disordered" evidence="7">
    <location>
        <begin position="271"/>
        <end position="299"/>
    </location>
</feature>
<dbReference type="InterPro" id="IPR051115">
    <property type="entry name" value="LAPTM_transporter"/>
</dbReference>
<feature type="transmembrane region" description="Helical" evidence="8">
    <location>
        <begin position="128"/>
        <end position="150"/>
    </location>
</feature>
<sequence>MFHQNRNNCYTITSNGKNLINFQPPKMQGVNFKFGERREDWRCCFCCHVRTATIFFGVWHLMLHVLTLSVIAVVLRHPELMIEPTAPALPTPQSEYDTPLYVPGIQTNSSPNAYRKSFIRNTLEYRHLNVSIVVMFSTFAITLLMVYGAIKGKPSYLMPFFCLQLFDFCIASLTALSYLCYLPDMHRLVGESPKIPLQAELLELSPQALAFTVLITFVTAMVIKAYFIGVVWSCYKYLTLRLVAAQRTIHLIEPDVQDLLPDYETACTKFPPPPPSYTQATQHNPPSQPPPAAPHILQA</sequence>
<keyword evidence="3" id="KW-0813">Transport</keyword>
<reference evidence="9 10" key="1">
    <citation type="submission" date="2022-12" db="EMBL/GenBank/DDBJ databases">
        <title>Chromosome-level genome assembly of true bugs.</title>
        <authorList>
            <person name="Ma L."/>
            <person name="Li H."/>
        </authorList>
    </citation>
    <scope>NUCLEOTIDE SEQUENCE [LARGE SCALE GENOMIC DNA]</scope>
    <source>
        <strain evidence="9">Lab_2022b</strain>
    </source>
</reference>
<proteinExistence type="inferred from homology"/>
<feature type="transmembrane region" description="Helical" evidence="8">
    <location>
        <begin position="156"/>
        <end position="181"/>
    </location>
</feature>
<dbReference type="EMBL" id="JAPXFL010000007">
    <property type="protein sequence ID" value="KAK9503444.1"/>
    <property type="molecule type" value="Genomic_DNA"/>
</dbReference>
<evidence type="ECO:0000256" key="4">
    <source>
        <dbReference type="ARBA" id="ARBA00022692"/>
    </source>
</evidence>
<accession>A0AAW1D0I6</accession>
<evidence type="ECO:0000256" key="6">
    <source>
        <dbReference type="ARBA" id="ARBA00023136"/>
    </source>
</evidence>
<name>A0AAW1D0I6_9HEMI</name>
<evidence type="ECO:0000313" key="10">
    <source>
        <dbReference type="Proteomes" id="UP001461498"/>
    </source>
</evidence>
<evidence type="ECO:0008006" key="11">
    <source>
        <dbReference type="Google" id="ProtNLM"/>
    </source>
</evidence>
<comment type="subcellular location">
    <subcellularLocation>
        <location evidence="1">Endomembrane system</location>
        <topology evidence="1">Multi-pass membrane protein</topology>
    </subcellularLocation>
</comment>
<dbReference type="Proteomes" id="UP001461498">
    <property type="component" value="Unassembled WGS sequence"/>
</dbReference>
<evidence type="ECO:0000256" key="1">
    <source>
        <dbReference type="ARBA" id="ARBA00004127"/>
    </source>
</evidence>
<protein>
    <recommendedName>
        <fullName evidence="11">Lysosomal-associated transmembrane protein 4A</fullName>
    </recommendedName>
</protein>
<dbReference type="PANTHER" id="PTHR12479:SF10">
    <property type="entry name" value="LYSOSOMAL-ASSOCIATED TRANSMEMBRANE PROTEIN"/>
    <property type="match status" value="1"/>
</dbReference>
<feature type="transmembrane region" description="Helical" evidence="8">
    <location>
        <begin position="54"/>
        <end position="75"/>
    </location>
</feature>
<keyword evidence="4 8" id="KW-0812">Transmembrane</keyword>
<evidence type="ECO:0000256" key="3">
    <source>
        <dbReference type="ARBA" id="ARBA00022448"/>
    </source>
</evidence>